<dbReference type="GO" id="GO:0016746">
    <property type="term" value="F:acyltransferase activity"/>
    <property type="evidence" value="ECO:0007669"/>
    <property type="project" value="UniProtKB-KW"/>
</dbReference>
<reference evidence="7 8" key="1">
    <citation type="submission" date="2020-02" db="EMBL/GenBank/DDBJ databases">
        <title>Albibacoteraceae fam. nov., the first described family within the subdivision 4 Verrucomicrobia.</title>
        <authorList>
            <person name="Xi F."/>
        </authorList>
    </citation>
    <scope>NUCLEOTIDE SEQUENCE [LARGE SCALE GENOMIC DNA]</scope>
    <source>
        <strain evidence="7 8">CK1056</strain>
    </source>
</reference>
<dbReference type="InterPro" id="IPR052351">
    <property type="entry name" value="Ornithine_N-alpha-AT"/>
</dbReference>
<evidence type="ECO:0000313" key="7">
    <source>
        <dbReference type="EMBL" id="NDV62564.1"/>
    </source>
</evidence>
<dbReference type="InterPro" id="IPR045746">
    <property type="entry name" value="ACT14924-like_Acyltransf_dom"/>
</dbReference>
<proteinExistence type="predicted"/>
<name>A0A6B2M388_9BACT</name>
<organism evidence="7 8">
    <name type="scientific">Oceanipulchritudo coccoides</name>
    <dbReference type="NCBI Taxonomy" id="2706888"/>
    <lineage>
        <taxon>Bacteria</taxon>
        <taxon>Pseudomonadati</taxon>
        <taxon>Verrucomicrobiota</taxon>
        <taxon>Opitutia</taxon>
        <taxon>Puniceicoccales</taxon>
        <taxon>Oceanipulchritudinaceae</taxon>
        <taxon>Oceanipulchritudo</taxon>
    </lineage>
</organism>
<evidence type="ECO:0000256" key="5">
    <source>
        <dbReference type="ARBA" id="ARBA00023315"/>
    </source>
</evidence>
<keyword evidence="5 7" id="KW-0012">Acyltransferase</keyword>
<dbReference type="PANTHER" id="PTHR37323">
    <property type="entry name" value="GCN5-RELATED N-ACETYLTRANSFERASE"/>
    <property type="match status" value="1"/>
</dbReference>
<dbReference type="SUPFAM" id="SSF69593">
    <property type="entry name" value="Glycerol-3-phosphate (1)-acyltransferase"/>
    <property type="match status" value="1"/>
</dbReference>
<evidence type="ECO:0000256" key="2">
    <source>
        <dbReference type="ARBA" id="ARBA00022516"/>
    </source>
</evidence>
<keyword evidence="2" id="KW-0444">Lipid biosynthesis</keyword>
<comment type="caution">
    <text evidence="7">The sequence shown here is derived from an EMBL/GenBank/DDBJ whole genome shotgun (WGS) entry which is preliminary data.</text>
</comment>
<dbReference type="SUPFAM" id="SSF55729">
    <property type="entry name" value="Acyl-CoA N-acyltransferases (Nat)"/>
    <property type="match status" value="1"/>
</dbReference>
<protein>
    <submittedName>
        <fullName evidence="7">Lysophospholipid acyltransferase family protein</fullName>
    </submittedName>
</protein>
<dbReference type="RefSeq" id="WP_163964639.1">
    <property type="nucleotide sequence ID" value="NZ_JAAGNX010000002.1"/>
</dbReference>
<dbReference type="InterPro" id="IPR016181">
    <property type="entry name" value="Acyl_CoA_acyltransferase"/>
</dbReference>
<evidence type="ECO:0000313" key="8">
    <source>
        <dbReference type="Proteomes" id="UP000478417"/>
    </source>
</evidence>
<keyword evidence="3 7" id="KW-0808">Transferase</keyword>
<evidence type="ECO:0000256" key="1">
    <source>
        <dbReference type="ARBA" id="ARBA00005189"/>
    </source>
</evidence>
<gene>
    <name evidence="7" type="ORF">G0Q06_08885</name>
</gene>
<dbReference type="CDD" id="cd07986">
    <property type="entry name" value="LPLAT_ACT14924-like"/>
    <property type="match status" value="1"/>
</dbReference>
<dbReference type="GO" id="GO:0006629">
    <property type="term" value="P:lipid metabolic process"/>
    <property type="evidence" value="ECO:0007669"/>
    <property type="project" value="UniProtKB-KW"/>
</dbReference>
<dbReference type="PANTHER" id="PTHR37323:SF1">
    <property type="entry name" value="L-ORNITHINE N(ALPHA)-ACYLTRANSFERASE"/>
    <property type="match status" value="1"/>
</dbReference>
<accession>A0A6B2M388</accession>
<evidence type="ECO:0000256" key="4">
    <source>
        <dbReference type="ARBA" id="ARBA00023098"/>
    </source>
</evidence>
<dbReference type="Proteomes" id="UP000478417">
    <property type="component" value="Unassembled WGS sequence"/>
</dbReference>
<keyword evidence="8" id="KW-1185">Reference proteome</keyword>
<keyword evidence="4" id="KW-0443">Lipid metabolism</keyword>
<comment type="pathway">
    <text evidence="1">Lipid metabolism.</text>
</comment>
<dbReference type="AlphaFoldDB" id="A0A6B2M388"/>
<evidence type="ECO:0000259" key="6">
    <source>
        <dbReference type="Pfam" id="PF19576"/>
    </source>
</evidence>
<sequence length="609" mass="69343">MNPSQAKVIDFRELSSNRLVRAFLGCAQWILEPLLRTHKTNVTYRKLLELRKEDPAISFYDHGLEALGVVYDISEKDLSRIPSEGPVFLLANHPYGGVDGLVLGSLLDRIRPDSRLLANSLLDRIDHMGGRCFYVNPFGTPDATRGNFKGLKQTLKWLREGHAMATFPSGTVSHLKWGSKRVTDPLWAENLVPIILKTGATIVPVYFPGRNSDIFQLAGLIHPFLRTLMLPREMVNAAQRRVEVRIGNPISAKRLQHFGNNREVMDFLRLRTYILQNREVAKKTKFTSDARKAHSGEPIVDPQPPELLIQEIESLKKSALLLEHGPFAVYAAQANDIPNILLEIGRLREITFRAVGEGTGTPRDLDKFDDDYWHLFVWNREEYELLGAYRLGLTNEILPVKGKRGLYTSTLFRFKTKLIQSLDPAIELGRSFVVEKYQRKPLSLGLLWKGIGQFVVQHPDHCHLFGPVSISNDYKGLSKNLMVTYLREHALDPVLASKVKARHPTRSRNLGSLDRRSFKRSVRDIEDVSALISEIEREERGVPVLLRQYLKLNATMLSFNVDPAFNDSLDGLILIDLRRTSMKTLERYMGKDGAERFYEHHRQSISSLP</sequence>
<evidence type="ECO:0000256" key="3">
    <source>
        <dbReference type="ARBA" id="ARBA00022679"/>
    </source>
</evidence>
<dbReference type="Pfam" id="PF19576">
    <property type="entry name" value="Acyltransf_2"/>
    <property type="match status" value="1"/>
</dbReference>
<dbReference type="EMBL" id="JAAGNX010000002">
    <property type="protein sequence ID" value="NDV62564.1"/>
    <property type="molecule type" value="Genomic_DNA"/>
</dbReference>
<feature type="domain" description="Putative acyltransferase ACT14924-like acyltransferase" evidence="6">
    <location>
        <begin position="38"/>
        <end position="278"/>
    </location>
</feature>
<dbReference type="Pfam" id="PF13444">
    <property type="entry name" value="Acetyltransf_5"/>
    <property type="match status" value="1"/>
</dbReference>